<evidence type="ECO:0000313" key="2">
    <source>
        <dbReference type="EMBL" id="KAK1121267.1"/>
    </source>
</evidence>
<accession>A0AA40KI86</accession>
<dbReference type="EMBL" id="JAHYIQ010000027">
    <property type="protein sequence ID" value="KAK1121267.1"/>
    <property type="molecule type" value="Genomic_DNA"/>
</dbReference>
<evidence type="ECO:0000256" key="1">
    <source>
        <dbReference type="SAM" id="MobiDB-lite"/>
    </source>
</evidence>
<protein>
    <submittedName>
        <fullName evidence="2">Uncharacterized protein</fullName>
    </submittedName>
</protein>
<name>A0AA40KI86_9HYME</name>
<reference evidence="2" key="1">
    <citation type="submission" date="2021-10" db="EMBL/GenBank/DDBJ databases">
        <title>Melipona bicolor Genome sequencing and assembly.</title>
        <authorList>
            <person name="Araujo N.S."/>
            <person name="Arias M.C."/>
        </authorList>
    </citation>
    <scope>NUCLEOTIDE SEQUENCE</scope>
    <source>
        <strain evidence="2">USP_2M_L1-L4_2017</strain>
        <tissue evidence="2">Whole body</tissue>
    </source>
</reference>
<gene>
    <name evidence="2" type="ORF">K0M31_010574</name>
</gene>
<dbReference type="Proteomes" id="UP001177670">
    <property type="component" value="Unassembled WGS sequence"/>
</dbReference>
<feature type="compositionally biased region" description="Basic residues" evidence="1">
    <location>
        <begin position="97"/>
        <end position="115"/>
    </location>
</feature>
<proteinExistence type="predicted"/>
<feature type="region of interest" description="Disordered" evidence="1">
    <location>
        <begin position="41"/>
        <end position="160"/>
    </location>
</feature>
<comment type="caution">
    <text evidence="2">The sequence shown here is derived from an EMBL/GenBank/DDBJ whole genome shotgun (WGS) entry which is preliminary data.</text>
</comment>
<dbReference type="AlphaFoldDB" id="A0AA40KI86"/>
<evidence type="ECO:0000313" key="3">
    <source>
        <dbReference type="Proteomes" id="UP001177670"/>
    </source>
</evidence>
<feature type="compositionally biased region" description="Basic and acidic residues" evidence="1">
    <location>
        <begin position="116"/>
        <end position="148"/>
    </location>
</feature>
<sequence>MVSEVSSSSAVKGVPEGTFGEWVTVRRYVRDQYGQFPFCVGEELRRPDDDPAGTQASPRLDGELCTNSLSKLPTTPPSPRSESVLAKVMRPKDGSKRNRPQRQKTGKGREARRRGWREGEERTNERRTNAREPSKDEVKRSKGRREEAADLAESALCIAQ</sequence>
<organism evidence="2 3">
    <name type="scientific">Melipona bicolor</name>
    <dbReference type="NCBI Taxonomy" id="60889"/>
    <lineage>
        <taxon>Eukaryota</taxon>
        <taxon>Metazoa</taxon>
        <taxon>Ecdysozoa</taxon>
        <taxon>Arthropoda</taxon>
        <taxon>Hexapoda</taxon>
        <taxon>Insecta</taxon>
        <taxon>Pterygota</taxon>
        <taxon>Neoptera</taxon>
        <taxon>Endopterygota</taxon>
        <taxon>Hymenoptera</taxon>
        <taxon>Apocrita</taxon>
        <taxon>Aculeata</taxon>
        <taxon>Apoidea</taxon>
        <taxon>Anthophila</taxon>
        <taxon>Apidae</taxon>
        <taxon>Melipona</taxon>
    </lineage>
</organism>
<keyword evidence="3" id="KW-1185">Reference proteome</keyword>